<gene>
    <name evidence="1" type="ORF">K504DRAFT_528899</name>
</gene>
<evidence type="ECO:0000313" key="2">
    <source>
        <dbReference type="Proteomes" id="UP000799428"/>
    </source>
</evidence>
<accession>A0A6G1KP68</accession>
<dbReference type="EMBL" id="MU005764">
    <property type="protein sequence ID" value="KAF2714600.1"/>
    <property type="molecule type" value="Genomic_DNA"/>
</dbReference>
<keyword evidence="2" id="KW-1185">Reference proteome</keyword>
<reference evidence="1" key="1">
    <citation type="journal article" date="2020" name="Stud. Mycol.">
        <title>101 Dothideomycetes genomes: a test case for predicting lifestyles and emergence of pathogens.</title>
        <authorList>
            <person name="Haridas S."/>
            <person name="Albert R."/>
            <person name="Binder M."/>
            <person name="Bloem J."/>
            <person name="Labutti K."/>
            <person name="Salamov A."/>
            <person name="Andreopoulos B."/>
            <person name="Baker S."/>
            <person name="Barry K."/>
            <person name="Bills G."/>
            <person name="Bluhm B."/>
            <person name="Cannon C."/>
            <person name="Castanera R."/>
            <person name="Culley D."/>
            <person name="Daum C."/>
            <person name="Ezra D."/>
            <person name="Gonzalez J."/>
            <person name="Henrissat B."/>
            <person name="Kuo A."/>
            <person name="Liang C."/>
            <person name="Lipzen A."/>
            <person name="Lutzoni F."/>
            <person name="Magnuson J."/>
            <person name="Mondo S."/>
            <person name="Nolan M."/>
            <person name="Ohm R."/>
            <person name="Pangilinan J."/>
            <person name="Park H.-J."/>
            <person name="Ramirez L."/>
            <person name="Alfaro M."/>
            <person name="Sun H."/>
            <person name="Tritt A."/>
            <person name="Yoshinaga Y."/>
            <person name="Zwiers L.-H."/>
            <person name="Turgeon B."/>
            <person name="Goodwin S."/>
            <person name="Spatafora J."/>
            <person name="Crous P."/>
            <person name="Grigoriev I."/>
        </authorList>
    </citation>
    <scope>NUCLEOTIDE SEQUENCE</scope>
    <source>
        <strain evidence="1">CBS 279.74</strain>
    </source>
</reference>
<evidence type="ECO:0008006" key="3">
    <source>
        <dbReference type="Google" id="ProtNLM"/>
    </source>
</evidence>
<sequence length="191" mass="21129">MDRQQFTPIDSVAAIWDILRLRKGALNSLHLIDDGECCPSSFKVDHLAQTCIALSALAAALFRSARLQNPIIPQVTVPNEHACVEFKSERLYALNGKAAPSSWGTIGGLHKTADGYVRMHKGFPNHRFHAQEILGLGENATREQVGKKMLEWNSVDLEAEAFRRGAAIAALRSFEQWDAHSQAKKIDDSPI</sequence>
<organism evidence="1 2">
    <name type="scientific">Pleomassaria siparia CBS 279.74</name>
    <dbReference type="NCBI Taxonomy" id="1314801"/>
    <lineage>
        <taxon>Eukaryota</taxon>
        <taxon>Fungi</taxon>
        <taxon>Dikarya</taxon>
        <taxon>Ascomycota</taxon>
        <taxon>Pezizomycotina</taxon>
        <taxon>Dothideomycetes</taxon>
        <taxon>Pleosporomycetidae</taxon>
        <taxon>Pleosporales</taxon>
        <taxon>Pleomassariaceae</taxon>
        <taxon>Pleomassaria</taxon>
    </lineage>
</organism>
<dbReference type="Proteomes" id="UP000799428">
    <property type="component" value="Unassembled WGS sequence"/>
</dbReference>
<protein>
    <recommendedName>
        <fullName evidence="3">CoA-transferase family III</fullName>
    </recommendedName>
</protein>
<evidence type="ECO:0000313" key="1">
    <source>
        <dbReference type="EMBL" id="KAF2714600.1"/>
    </source>
</evidence>
<name>A0A6G1KP68_9PLEO</name>
<dbReference type="OrthoDB" id="5863171at2759"/>
<dbReference type="SUPFAM" id="SSF89796">
    <property type="entry name" value="CoA-transferase family III (CaiB/BaiF)"/>
    <property type="match status" value="1"/>
</dbReference>
<dbReference type="AlphaFoldDB" id="A0A6G1KP68"/>
<proteinExistence type="predicted"/>
<dbReference type="InterPro" id="IPR023606">
    <property type="entry name" value="CoA-Trfase_III_dom_1_sf"/>
</dbReference>